<sequence length="142" mass="15923">MAFQQQLSVVTLGVADLIRSKRFYVDGFGWRPVFENEEIVFYQMNGFVLGTWLHDKLAEDMRRPLGVGRAPFSLGHNVRTREEVRPILDRLAAHGGTLLKPPVEPPFGGLQGYVADPDDHAWDIVWNPGFRLGDDGSVTFGV</sequence>
<dbReference type="KEGG" id="cmb:CSW64_03365"/>
<keyword evidence="3" id="KW-1185">Reference proteome</keyword>
<dbReference type="Proteomes" id="UP000228945">
    <property type="component" value="Chromosome"/>
</dbReference>
<dbReference type="PANTHER" id="PTHR36503">
    <property type="entry name" value="BLR2520 PROTEIN"/>
    <property type="match status" value="1"/>
</dbReference>
<dbReference type="EMBL" id="CP024201">
    <property type="protein sequence ID" value="ATQ41517.1"/>
    <property type="molecule type" value="Genomic_DNA"/>
</dbReference>
<evidence type="ECO:0000313" key="2">
    <source>
        <dbReference type="EMBL" id="ATQ41517.1"/>
    </source>
</evidence>
<gene>
    <name evidence="2" type="ORF">CSW64_03365</name>
</gene>
<dbReference type="PANTHER" id="PTHR36503:SF1">
    <property type="entry name" value="BLR2520 PROTEIN"/>
    <property type="match status" value="1"/>
</dbReference>
<evidence type="ECO:0000313" key="3">
    <source>
        <dbReference type="Proteomes" id="UP000228945"/>
    </source>
</evidence>
<dbReference type="InterPro" id="IPR004360">
    <property type="entry name" value="Glyas_Fos-R_dOase_dom"/>
</dbReference>
<dbReference type="RefSeq" id="WP_099620773.1">
    <property type="nucleotide sequence ID" value="NZ_CP024201.1"/>
</dbReference>
<dbReference type="InterPro" id="IPR029068">
    <property type="entry name" value="Glyas_Bleomycin-R_OHBP_Dase"/>
</dbReference>
<dbReference type="AlphaFoldDB" id="A0A2D2AU68"/>
<proteinExistence type="predicted"/>
<dbReference type="Pfam" id="PF00903">
    <property type="entry name" value="Glyoxalase"/>
    <property type="match status" value="1"/>
</dbReference>
<evidence type="ECO:0000259" key="1">
    <source>
        <dbReference type="PROSITE" id="PS51819"/>
    </source>
</evidence>
<dbReference type="PROSITE" id="PS51819">
    <property type="entry name" value="VOC"/>
    <property type="match status" value="1"/>
</dbReference>
<name>A0A2D2AU68_9CAUL</name>
<dbReference type="InterPro" id="IPR037523">
    <property type="entry name" value="VOC_core"/>
</dbReference>
<dbReference type="SUPFAM" id="SSF54593">
    <property type="entry name" value="Glyoxalase/Bleomycin resistance protein/Dihydroxybiphenyl dioxygenase"/>
    <property type="match status" value="1"/>
</dbReference>
<feature type="domain" description="VOC" evidence="1">
    <location>
        <begin position="6"/>
        <end position="127"/>
    </location>
</feature>
<dbReference type="OrthoDB" id="9798430at2"/>
<accession>A0A2D2AU68</accession>
<protein>
    <submittedName>
        <fullName evidence="2">Glyoxalase</fullName>
    </submittedName>
</protein>
<dbReference type="Gene3D" id="3.10.180.10">
    <property type="entry name" value="2,3-Dihydroxybiphenyl 1,2-Dioxygenase, domain 1"/>
    <property type="match status" value="1"/>
</dbReference>
<organism evidence="2 3">
    <name type="scientific">Caulobacter mirabilis</name>
    <dbReference type="NCBI Taxonomy" id="69666"/>
    <lineage>
        <taxon>Bacteria</taxon>
        <taxon>Pseudomonadati</taxon>
        <taxon>Pseudomonadota</taxon>
        <taxon>Alphaproteobacteria</taxon>
        <taxon>Caulobacterales</taxon>
        <taxon>Caulobacteraceae</taxon>
        <taxon>Caulobacter</taxon>
    </lineage>
</organism>
<reference evidence="2 3" key="1">
    <citation type="submission" date="2017-10" db="EMBL/GenBank/DDBJ databases">
        <title>Genome sequence of Caulobacter mirabilis FWC38.</title>
        <authorList>
            <person name="Fiebig A."/>
            <person name="Crosson S."/>
        </authorList>
    </citation>
    <scope>NUCLEOTIDE SEQUENCE [LARGE SCALE GENOMIC DNA]</scope>
    <source>
        <strain evidence="2 3">FWC 38</strain>
    </source>
</reference>